<evidence type="ECO:0000256" key="4">
    <source>
        <dbReference type="ARBA" id="ARBA00022723"/>
    </source>
</evidence>
<proteinExistence type="inferred from homology"/>
<organism evidence="14 15">
    <name type="scientific">Kribbella caucasensis</name>
    <dbReference type="NCBI Taxonomy" id="2512215"/>
    <lineage>
        <taxon>Bacteria</taxon>
        <taxon>Bacillati</taxon>
        <taxon>Actinomycetota</taxon>
        <taxon>Actinomycetes</taxon>
        <taxon>Propionibacteriales</taxon>
        <taxon>Kribbellaceae</taxon>
        <taxon>Kribbella</taxon>
    </lineage>
</organism>
<feature type="transmembrane region" description="Helical" evidence="12">
    <location>
        <begin position="205"/>
        <end position="224"/>
    </location>
</feature>
<evidence type="ECO:0000313" key="15">
    <source>
        <dbReference type="Proteomes" id="UP000295388"/>
    </source>
</evidence>
<comment type="cofactor">
    <cofactor evidence="10">
        <name>Zn(2+)</name>
        <dbReference type="ChEBI" id="CHEBI:29105"/>
    </cofactor>
    <text evidence="10">Binds 1 zinc ion per subunit.</text>
</comment>
<evidence type="ECO:0000259" key="13">
    <source>
        <dbReference type="Pfam" id="PF01435"/>
    </source>
</evidence>
<feature type="transmembrane region" description="Helical" evidence="12">
    <location>
        <begin position="236"/>
        <end position="259"/>
    </location>
</feature>
<accession>A0A4V3C990</accession>
<keyword evidence="7 12" id="KW-1133">Transmembrane helix</keyword>
<evidence type="ECO:0000256" key="11">
    <source>
        <dbReference type="SAM" id="MobiDB-lite"/>
    </source>
</evidence>
<evidence type="ECO:0000256" key="10">
    <source>
        <dbReference type="RuleBase" id="RU003983"/>
    </source>
</evidence>
<dbReference type="Pfam" id="PF01435">
    <property type="entry name" value="Peptidase_M48"/>
    <property type="match status" value="1"/>
</dbReference>
<feature type="domain" description="Peptidase M48" evidence="13">
    <location>
        <begin position="133"/>
        <end position="345"/>
    </location>
</feature>
<feature type="compositionally biased region" description="Basic and acidic residues" evidence="11">
    <location>
        <begin position="1"/>
        <end position="10"/>
    </location>
</feature>
<evidence type="ECO:0000256" key="6">
    <source>
        <dbReference type="ARBA" id="ARBA00022833"/>
    </source>
</evidence>
<sequence>MSGSDDHDYRPGSFSADDWQPPSQQNGGGAPDAPDHAPGSFSSADSTPSTPRPAQGPRFSVPSAAELLLGIPWVLWSVGVVSSISSMIFDGFPVVLVLVIWILSGLLILWPPTENYLAKYLFRLRKPTLLEQQKLDVAWRAVCARVNVNPQYYNLWVEESDNINGLAMAGRTIAVTRWTLNSLPPRQLQAVLAHELGHHRGGHPWASLVAFWYALPGRLVVVLVRGLFKLGAQIPALGCLVSGFVALAVGGLILNSLVFDRGWGWAVYSLLPFLVPIPLAWFSRRGELMADLVAADLGYARDTVTFLYDLQAQGEDVARRAAGWRGAVYSNHPSVADRITALEQYIQNTGS</sequence>
<dbReference type="GO" id="GO:0004222">
    <property type="term" value="F:metalloendopeptidase activity"/>
    <property type="evidence" value="ECO:0007669"/>
    <property type="project" value="InterPro"/>
</dbReference>
<dbReference type="OrthoDB" id="3474767at2"/>
<feature type="compositionally biased region" description="Polar residues" evidence="11">
    <location>
        <begin position="40"/>
        <end position="49"/>
    </location>
</feature>
<keyword evidence="4" id="KW-0479">Metal-binding</keyword>
<evidence type="ECO:0000256" key="8">
    <source>
        <dbReference type="ARBA" id="ARBA00023049"/>
    </source>
</evidence>
<dbReference type="GO" id="GO:0046872">
    <property type="term" value="F:metal ion binding"/>
    <property type="evidence" value="ECO:0007669"/>
    <property type="project" value="UniProtKB-KW"/>
</dbReference>
<feature type="transmembrane region" description="Helical" evidence="12">
    <location>
        <begin position="91"/>
        <end position="110"/>
    </location>
</feature>
<keyword evidence="1" id="KW-1003">Cell membrane</keyword>
<keyword evidence="3 12" id="KW-0812">Transmembrane</keyword>
<reference evidence="14 15" key="1">
    <citation type="submission" date="2019-03" db="EMBL/GenBank/DDBJ databases">
        <title>Genomic Encyclopedia of Type Strains, Phase III (KMG-III): the genomes of soil and plant-associated and newly described type strains.</title>
        <authorList>
            <person name="Whitman W."/>
        </authorList>
    </citation>
    <scope>NUCLEOTIDE SEQUENCE [LARGE SCALE GENOMIC DNA]</scope>
    <source>
        <strain evidence="14 15">VKM Ac-2527</strain>
    </source>
</reference>
<dbReference type="Gene3D" id="3.30.2010.10">
    <property type="entry name" value="Metalloproteases ('zincins'), catalytic domain"/>
    <property type="match status" value="1"/>
</dbReference>
<evidence type="ECO:0000256" key="5">
    <source>
        <dbReference type="ARBA" id="ARBA00022801"/>
    </source>
</evidence>
<keyword evidence="15" id="KW-1185">Reference proteome</keyword>
<keyword evidence="9 12" id="KW-0472">Membrane</keyword>
<feature type="transmembrane region" description="Helical" evidence="12">
    <location>
        <begin position="67"/>
        <end position="84"/>
    </location>
</feature>
<evidence type="ECO:0000256" key="3">
    <source>
        <dbReference type="ARBA" id="ARBA00022692"/>
    </source>
</evidence>
<name>A0A4V3C990_9ACTN</name>
<dbReference type="AlphaFoldDB" id="A0A4V3C990"/>
<feature type="region of interest" description="Disordered" evidence="11">
    <location>
        <begin position="1"/>
        <end position="57"/>
    </location>
</feature>
<dbReference type="InterPro" id="IPR001915">
    <property type="entry name" value="Peptidase_M48"/>
</dbReference>
<dbReference type="PANTHER" id="PTHR43221:SF2">
    <property type="entry name" value="PROTEASE HTPX HOMOLOG"/>
    <property type="match status" value="1"/>
</dbReference>
<gene>
    <name evidence="14" type="ORF">EV643_11571</name>
</gene>
<evidence type="ECO:0000256" key="9">
    <source>
        <dbReference type="ARBA" id="ARBA00023136"/>
    </source>
</evidence>
<keyword evidence="2 10" id="KW-0645">Protease</keyword>
<protein>
    <submittedName>
        <fullName evidence="14">Zn-dependent protease with chaperone function</fullName>
    </submittedName>
</protein>
<dbReference type="PANTHER" id="PTHR43221">
    <property type="entry name" value="PROTEASE HTPX"/>
    <property type="match status" value="1"/>
</dbReference>
<comment type="caution">
    <text evidence="14">The sequence shown here is derived from an EMBL/GenBank/DDBJ whole genome shotgun (WGS) entry which is preliminary data.</text>
</comment>
<keyword evidence="6 10" id="KW-0862">Zinc</keyword>
<evidence type="ECO:0000256" key="7">
    <source>
        <dbReference type="ARBA" id="ARBA00022989"/>
    </source>
</evidence>
<keyword evidence="5 10" id="KW-0378">Hydrolase</keyword>
<dbReference type="EMBL" id="SNWQ01000015">
    <property type="protein sequence ID" value="TDO44571.1"/>
    <property type="molecule type" value="Genomic_DNA"/>
</dbReference>
<evidence type="ECO:0000313" key="14">
    <source>
        <dbReference type="EMBL" id="TDO44571.1"/>
    </source>
</evidence>
<evidence type="ECO:0000256" key="2">
    <source>
        <dbReference type="ARBA" id="ARBA00022670"/>
    </source>
</evidence>
<comment type="similarity">
    <text evidence="10">Belongs to the peptidase M48 family.</text>
</comment>
<dbReference type="Proteomes" id="UP000295388">
    <property type="component" value="Unassembled WGS sequence"/>
</dbReference>
<dbReference type="GO" id="GO:0006508">
    <property type="term" value="P:proteolysis"/>
    <property type="evidence" value="ECO:0007669"/>
    <property type="project" value="UniProtKB-KW"/>
</dbReference>
<dbReference type="InterPro" id="IPR050083">
    <property type="entry name" value="HtpX_protease"/>
</dbReference>
<evidence type="ECO:0000256" key="1">
    <source>
        <dbReference type="ARBA" id="ARBA00022475"/>
    </source>
</evidence>
<evidence type="ECO:0000256" key="12">
    <source>
        <dbReference type="SAM" id="Phobius"/>
    </source>
</evidence>
<feature type="transmembrane region" description="Helical" evidence="12">
    <location>
        <begin position="265"/>
        <end position="282"/>
    </location>
</feature>
<keyword evidence="8 10" id="KW-0482">Metalloprotease</keyword>